<reference evidence="1" key="1">
    <citation type="submission" date="2020-04" db="EMBL/GenBank/DDBJ databases">
        <authorList>
            <person name="Broberg M."/>
        </authorList>
    </citation>
    <scope>NUCLEOTIDE SEQUENCE</scope>
</reference>
<evidence type="ECO:0000313" key="2">
    <source>
        <dbReference type="Proteomes" id="UP000836387"/>
    </source>
</evidence>
<reference evidence="1" key="2">
    <citation type="submission" date="2021-10" db="EMBL/GenBank/DDBJ databases">
        <authorList>
            <person name="Piombo E."/>
        </authorList>
    </citation>
    <scope>NUCLEOTIDE SEQUENCE</scope>
</reference>
<keyword evidence="2" id="KW-1185">Reference proteome</keyword>
<name>A0ACA9U7B7_BIOOC</name>
<gene>
    <name evidence="1" type="ORF">CRV2_00014436</name>
</gene>
<dbReference type="Proteomes" id="UP000836387">
    <property type="component" value="Unassembled WGS sequence"/>
</dbReference>
<protein>
    <submittedName>
        <fullName evidence="1">Uncharacterized protein</fullName>
    </submittedName>
</protein>
<accession>A0ACA9U7B7</accession>
<sequence length="94" mass="10945">MDIDKAKKENQDKLDRCSWEIALAKGRIGITKEDIEKVEHDLRQSRIEAGPKAEASLEKKQELESELAVHENDLEGHQEDLKKLEKWLPPMEKR</sequence>
<proteinExistence type="predicted"/>
<comment type="caution">
    <text evidence="1">The sequence shown here is derived from an EMBL/GenBank/DDBJ whole genome shotgun (WGS) entry which is preliminary data.</text>
</comment>
<organism evidence="1 2">
    <name type="scientific">Clonostachys rosea f. rosea IK726</name>
    <dbReference type="NCBI Taxonomy" id="1349383"/>
    <lineage>
        <taxon>Eukaryota</taxon>
        <taxon>Fungi</taxon>
        <taxon>Dikarya</taxon>
        <taxon>Ascomycota</taxon>
        <taxon>Pezizomycotina</taxon>
        <taxon>Sordariomycetes</taxon>
        <taxon>Hypocreomycetidae</taxon>
        <taxon>Hypocreales</taxon>
        <taxon>Bionectriaceae</taxon>
        <taxon>Clonostachys</taxon>
    </lineage>
</organism>
<dbReference type="EMBL" id="CADEHS020000055">
    <property type="protein sequence ID" value="CAG9949131.1"/>
    <property type="molecule type" value="Genomic_DNA"/>
</dbReference>
<evidence type="ECO:0000313" key="1">
    <source>
        <dbReference type="EMBL" id="CAG9949131.1"/>
    </source>
</evidence>